<dbReference type="RefSeq" id="WP_047856056.1">
    <property type="nucleotide sequence ID" value="NZ_CP011509.1"/>
</dbReference>
<dbReference type="EMBL" id="QUMU01000003">
    <property type="protein sequence ID" value="REG34311.1"/>
    <property type="molecule type" value="Genomic_DNA"/>
</dbReference>
<dbReference type="EMBL" id="CP011509">
    <property type="protein sequence ID" value="AKJ01496.1"/>
    <property type="molecule type" value="Genomic_DNA"/>
</dbReference>
<dbReference type="KEGG" id="age:AA314_03122"/>
<evidence type="ECO:0000313" key="4">
    <source>
        <dbReference type="Proteomes" id="UP000035579"/>
    </source>
</evidence>
<feature type="region of interest" description="Disordered" evidence="1">
    <location>
        <begin position="135"/>
        <end position="159"/>
    </location>
</feature>
<evidence type="ECO:0000313" key="5">
    <source>
        <dbReference type="Proteomes" id="UP000256345"/>
    </source>
</evidence>
<reference evidence="2 4" key="1">
    <citation type="submission" date="2015-05" db="EMBL/GenBank/DDBJ databases">
        <title>Genome assembly of Archangium gephyra DSM 2261.</title>
        <authorList>
            <person name="Sharma G."/>
            <person name="Subramanian S."/>
        </authorList>
    </citation>
    <scope>NUCLEOTIDE SEQUENCE [LARGE SCALE GENOMIC DNA]</scope>
    <source>
        <strain evidence="2 4">DSM 2261</strain>
    </source>
</reference>
<name>A0AAC8Q5P7_9BACT</name>
<sequence length="159" mass="17498">MTQDDKDIITPTTENHPDKRKGQMTIREAAAMEMPQHHMETGIRGVPVHGFGNGTETVKRHTGMDTGAGMGMTLDTPQRSAGESVTKLIDQVFELPFHAQLSVMRMIASRVLGAMDARDRENFLNGLRMEMEHTGEDTGVETSEARMTDTPSTPDIQGT</sequence>
<feature type="region of interest" description="Disordered" evidence="1">
    <location>
        <begin position="1"/>
        <end position="22"/>
    </location>
</feature>
<dbReference type="Proteomes" id="UP000256345">
    <property type="component" value="Unassembled WGS sequence"/>
</dbReference>
<proteinExistence type="predicted"/>
<protein>
    <submittedName>
        <fullName evidence="2">Uncharacterized protein</fullName>
    </submittedName>
</protein>
<evidence type="ECO:0000256" key="1">
    <source>
        <dbReference type="SAM" id="MobiDB-lite"/>
    </source>
</evidence>
<keyword evidence="5" id="KW-1185">Reference proteome</keyword>
<reference evidence="3 5" key="2">
    <citation type="submission" date="2018-08" db="EMBL/GenBank/DDBJ databases">
        <title>Genomic Encyclopedia of Archaeal and Bacterial Type Strains, Phase II (KMG-II): from individual species to whole genera.</title>
        <authorList>
            <person name="Goeker M."/>
        </authorList>
    </citation>
    <scope>NUCLEOTIDE SEQUENCE [LARGE SCALE GENOMIC DNA]</scope>
    <source>
        <strain evidence="3 5">DSM 2261</strain>
    </source>
</reference>
<dbReference type="Proteomes" id="UP000035579">
    <property type="component" value="Chromosome"/>
</dbReference>
<gene>
    <name evidence="2" type="ORF">AA314_03122</name>
    <name evidence="3" type="ORF">ATI61_103204</name>
</gene>
<accession>A0AAC8Q5P7</accession>
<evidence type="ECO:0000313" key="3">
    <source>
        <dbReference type="EMBL" id="REG34311.1"/>
    </source>
</evidence>
<organism evidence="2 4">
    <name type="scientific">Archangium gephyra</name>
    <dbReference type="NCBI Taxonomy" id="48"/>
    <lineage>
        <taxon>Bacteria</taxon>
        <taxon>Pseudomonadati</taxon>
        <taxon>Myxococcota</taxon>
        <taxon>Myxococcia</taxon>
        <taxon>Myxococcales</taxon>
        <taxon>Cystobacterineae</taxon>
        <taxon>Archangiaceae</taxon>
        <taxon>Archangium</taxon>
    </lineage>
</organism>
<dbReference type="AlphaFoldDB" id="A0AAC8Q5P7"/>
<feature type="compositionally biased region" description="Polar residues" evidence="1">
    <location>
        <begin position="149"/>
        <end position="159"/>
    </location>
</feature>
<evidence type="ECO:0000313" key="2">
    <source>
        <dbReference type="EMBL" id="AKJ01496.1"/>
    </source>
</evidence>